<dbReference type="EMBL" id="ATBP01000478">
    <property type="protein sequence ID" value="ETR70148.1"/>
    <property type="molecule type" value="Genomic_DNA"/>
</dbReference>
<evidence type="ECO:0000313" key="2">
    <source>
        <dbReference type="EMBL" id="ETR70148.1"/>
    </source>
</evidence>
<dbReference type="InterPro" id="IPR041049">
    <property type="entry name" value="DUF5615"/>
</dbReference>
<organism evidence="2 3">
    <name type="scientific">Candidatus Magnetoglobus multicellularis str. Araruama</name>
    <dbReference type="NCBI Taxonomy" id="890399"/>
    <lineage>
        <taxon>Bacteria</taxon>
        <taxon>Pseudomonadati</taxon>
        <taxon>Thermodesulfobacteriota</taxon>
        <taxon>Desulfobacteria</taxon>
        <taxon>Desulfobacterales</taxon>
        <taxon>Desulfobacteraceae</taxon>
        <taxon>Candidatus Magnetoglobus</taxon>
    </lineage>
</organism>
<dbReference type="Pfam" id="PF18480">
    <property type="entry name" value="DUF5615"/>
    <property type="match status" value="1"/>
</dbReference>
<dbReference type="AlphaFoldDB" id="A0A1V1P5T2"/>
<accession>A0A1V1P5T2</accession>
<gene>
    <name evidence="2" type="ORF">OMM_09029</name>
</gene>
<name>A0A1V1P5T2_9BACT</name>
<feature type="domain" description="DUF5615" evidence="1">
    <location>
        <begin position="14"/>
        <end position="124"/>
    </location>
</feature>
<evidence type="ECO:0000313" key="3">
    <source>
        <dbReference type="Proteomes" id="UP000189670"/>
    </source>
</evidence>
<protein>
    <recommendedName>
        <fullName evidence="1">DUF5615 domain-containing protein</fullName>
    </recommendedName>
</protein>
<reference evidence="3" key="1">
    <citation type="submission" date="2012-11" db="EMBL/GenBank/DDBJ databases">
        <authorList>
            <person name="Lucero-Rivera Y.E."/>
            <person name="Tovar-Ramirez D."/>
        </authorList>
    </citation>
    <scope>NUCLEOTIDE SEQUENCE [LARGE SCALE GENOMIC DNA]</scope>
    <source>
        <strain evidence="3">Araruama</strain>
    </source>
</reference>
<sequence length="125" mass="14332">MNSNILEKIDMRIQLYIDEDAMAKVLINGLRARGIDVVTVFEEEMTGCTDDEQLEFASSQKRTLYTFNVGDFCRIHKEYLTLGKSHAGIVVVNRKRYSVGDQIKRLSELIHTKSAEEMSNNLIFL</sequence>
<dbReference type="Proteomes" id="UP000189670">
    <property type="component" value="Unassembled WGS sequence"/>
</dbReference>
<proteinExistence type="predicted"/>
<comment type="caution">
    <text evidence="2">The sequence shown here is derived from an EMBL/GenBank/DDBJ whole genome shotgun (WGS) entry which is preliminary data.</text>
</comment>
<evidence type="ECO:0000259" key="1">
    <source>
        <dbReference type="Pfam" id="PF18480"/>
    </source>
</evidence>